<feature type="transmembrane region" description="Helical" evidence="8">
    <location>
        <begin position="6"/>
        <end position="25"/>
    </location>
</feature>
<keyword evidence="3 7" id="KW-0479">Metal-binding</keyword>
<dbReference type="PRINTS" id="PR00385">
    <property type="entry name" value="P450"/>
</dbReference>
<proteinExistence type="inferred from homology"/>
<evidence type="ECO:0000256" key="3">
    <source>
        <dbReference type="ARBA" id="ARBA00022723"/>
    </source>
</evidence>
<dbReference type="InterPro" id="IPR050196">
    <property type="entry name" value="Cytochrome_P450_Monoox"/>
</dbReference>
<dbReference type="VEuPathDB" id="FungiDB:RhiirFUN_007805"/>
<keyword evidence="5 7" id="KW-0408">Iron</keyword>
<organism evidence="9 10">
    <name type="scientific">Rhizophagus irregularis</name>
    <dbReference type="NCBI Taxonomy" id="588596"/>
    <lineage>
        <taxon>Eukaryota</taxon>
        <taxon>Fungi</taxon>
        <taxon>Fungi incertae sedis</taxon>
        <taxon>Mucoromycota</taxon>
        <taxon>Glomeromycotina</taxon>
        <taxon>Glomeromycetes</taxon>
        <taxon>Glomerales</taxon>
        <taxon>Glomeraceae</taxon>
        <taxon>Rhizophagus</taxon>
    </lineage>
</organism>
<keyword evidence="4" id="KW-0560">Oxidoreductase</keyword>
<evidence type="ECO:0000256" key="7">
    <source>
        <dbReference type="PIRSR" id="PIRSR602401-1"/>
    </source>
</evidence>
<dbReference type="AlphaFoldDB" id="A0A2N0P4D8"/>
<dbReference type="Pfam" id="PF00067">
    <property type="entry name" value="p450"/>
    <property type="match status" value="1"/>
</dbReference>
<keyword evidence="2 7" id="KW-0349">Heme</keyword>
<dbReference type="PRINTS" id="PR00463">
    <property type="entry name" value="EP450I"/>
</dbReference>
<keyword evidence="8" id="KW-0812">Transmembrane</keyword>
<reference evidence="9 10" key="1">
    <citation type="submission" date="2016-04" db="EMBL/GenBank/DDBJ databases">
        <title>Genome analyses suggest a sexual origin of heterokaryosis in a supposedly ancient asexual fungus.</title>
        <authorList>
            <person name="Ropars J."/>
            <person name="Sedzielewska K."/>
            <person name="Noel J."/>
            <person name="Charron P."/>
            <person name="Farinelli L."/>
            <person name="Marton T."/>
            <person name="Kruger M."/>
            <person name="Pelin A."/>
            <person name="Brachmann A."/>
            <person name="Corradi N."/>
        </authorList>
    </citation>
    <scope>NUCLEOTIDE SEQUENCE [LARGE SCALE GENOMIC DNA]</scope>
    <source>
        <strain evidence="9 10">A5</strain>
    </source>
</reference>
<evidence type="ECO:0000256" key="2">
    <source>
        <dbReference type="ARBA" id="ARBA00022617"/>
    </source>
</evidence>
<dbReference type="Gene3D" id="1.10.630.10">
    <property type="entry name" value="Cytochrome P450"/>
    <property type="match status" value="1"/>
</dbReference>
<comment type="similarity">
    <text evidence="1">Belongs to the cytochrome P450 family.</text>
</comment>
<accession>A0A2N0P4D8</accession>
<dbReference type="PANTHER" id="PTHR24291">
    <property type="entry name" value="CYTOCHROME P450 FAMILY 4"/>
    <property type="match status" value="1"/>
</dbReference>
<dbReference type="SUPFAM" id="SSF48264">
    <property type="entry name" value="Cytochrome P450"/>
    <property type="match status" value="1"/>
</dbReference>
<evidence type="ECO:0000256" key="1">
    <source>
        <dbReference type="ARBA" id="ARBA00010617"/>
    </source>
</evidence>
<dbReference type="InterPro" id="IPR036396">
    <property type="entry name" value="Cyt_P450_sf"/>
</dbReference>
<reference evidence="9 10" key="2">
    <citation type="submission" date="2017-09" db="EMBL/GenBank/DDBJ databases">
        <title>Extensive intraspecific genome diversity in a model arbuscular mycorrhizal fungus.</title>
        <authorList>
            <person name="Chen E.C."/>
            <person name="Morin E."/>
            <person name="Beaudet D."/>
            <person name="Noel J."/>
            <person name="Ndikumana S."/>
            <person name="Charron P."/>
            <person name="St-Onge C."/>
            <person name="Giorgi J."/>
            <person name="Grigoriev I.V."/>
            <person name="Roux C."/>
            <person name="Martin F.M."/>
            <person name="Corradi N."/>
        </authorList>
    </citation>
    <scope>NUCLEOTIDE SEQUENCE [LARGE SCALE GENOMIC DNA]</scope>
    <source>
        <strain evidence="9 10">A5</strain>
    </source>
</reference>
<dbReference type="InterPro" id="IPR002401">
    <property type="entry name" value="Cyt_P450_E_grp-I"/>
</dbReference>
<name>A0A2N0P4D8_9GLOM</name>
<dbReference type="GO" id="GO:0016705">
    <property type="term" value="F:oxidoreductase activity, acting on paired donors, with incorporation or reduction of molecular oxygen"/>
    <property type="evidence" value="ECO:0007669"/>
    <property type="project" value="InterPro"/>
</dbReference>
<dbReference type="GO" id="GO:0005506">
    <property type="term" value="F:iron ion binding"/>
    <property type="evidence" value="ECO:0007669"/>
    <property type="project" value="InterPro"/>
</dbReference>
<dbReference type="GO" id="GO:0004497">
    <property type="term" value="F:monooxygenase activity"/>
    <property type="evidence" value="ECO:0007669"/>
    <property type="project" value="UniProtKB-KW"/>
</dbReference>
<comment type="caution">
    <text evidence="9">The sequence shown here is derived from an EMBL/GenBank/DDBJ whole genome shotgun (WGS) entry which is preliminary data.</text>
</comment>
<dbReference type="VEuPathDB" id="FungiDB:RhiirA1_516667"/>
<keyword evidence="8" id="KW-1133">Transmembrane helix</keyword>
<evidence type="ECO:0000256" key="5">
    <source>
        <dbReference type="ARBA" id="ARBA00023004"/>
    </source>
</evidence>
<evidence type="ECO:0000313" key="10">
    <source>
        <dbReference type="Proteomes" id="UP000232722"/>
    </source>
</evidence>
<evidence type="ECO:0000256" key="4">
    <source>
        <dbReference type="ARBA" id="ARBA00023002"/>
    </source>
</evidence>
<keyword evidence="8" id="KW-0472">Membrane</keyword>
<dbReference type="InterPro" id="IPR001128">
    <property type="entry name" value="Cyt_P450"/>
</dbReference>
<gene>
    <name evidence="9" type="ORF">RhiirA5_426284</name>
</gene>
<sequence>MLDLTSFVSLFVLGVIGWITYKIYIWPIYITPLRKIPGPPSESLLYGNLKTIFTKEDTQLKWVQECGNIIRYHGIFNQPMLLISDTKIIQDITSKHVYDFIKPLRMMSDALAMGGKGLIFSEGEDHKRQRKMMNLAFIHNNIKETVPTIIRVAFTLKCLIEDKVNLGESKFNLTPYISKAALDALGSFGFNYEFNSLTSSNELTEALNIFTNDSQPSLRLAISFLSAYVPFIRNVPIDINRKFRNACEIIDHMSKKLIEEKCKAAEIGELEGKDLLSHLININNSLPIEEKITDKELKYQVMTFLLAGHETVATAICWALYSLAQDPHEQDLLREELVKAFPDISKFNPTFDEINSLEYLNCVVKETLRLHSPVPTTGRLSTKDEVLGGYHVPKDTIMKISIAELHRLPEIWGPSAAEFDPKRWLDPSLIKNVSNLNYLPFLTGTRTCIGIKVSLIEIKILLAMLIRNFVFKPIEGFHIKRKIFLFNKLDPYLGLSVSKVES</sequence>
<evidence type="ECO:0000313" key="9">
    <source>
        <dbReference type="EMBL" id="PKC01699.1"/>
    </source>
</evidence>
<dbReference type="EMBL" id="LLXJ01001537">
    <property type="protein sequence ID" value="PKC01699.1"/>
    <property type="molecule type" value="Genomic_DNA"/>
</dbReference>
<dbReference type="PANTHER" id="PTHR24291:SF50">
    <property type="entry name" value="BIFUNCTIONAL ALBAFLAVENONE MONOOXYGENASE_TERPENE SYNTHASE"/>
    <property type="match status" value="1"/>
</dbReference>
<protein>
    <submittedName>
        <fullName evidence="9">Cytochrome P450</fullName>
    </submittedName>
</protein>
<dbReference type="Proteomes" id="UP000232722">
    <property type="component" value="Unassembled WGS sequence"/>
</dbReference>
<dbReference type="GO" id="GO:0020037">
    <property type="term" value="F:heme binding"/>
    <property type="evidence" value="ECO:0007669"/>
    <property type="project" value="InterPro"/>
</dbReference>
<feature type="binding site" description="axial binding residue" evidence="7">
    <location>
        <position position="448"/>
    </location>
    <ligand>
        <name>heme</name>
        <dbReference type="ChEBI" id="CHEBI:30413"/>
    </ligand>
    <ligandPart>
        <name>Fe</name>
        <dbReference type="ChEBI" id="CHEBI:18248"/>
    </ligandPart>
</feature>
<keyword evidence="6" id="KW-0503">Monooxygenase</keyword>
<comment type="cofactor">
    <cofactor evidence="7">
        <name>heme</name>
        <dbReference type="ChEBI" id="CHEBI:30413"/>
    </cofactor>
</comment>
<dbReference type="VEuPathDB" id="FungiDB:FUN_009028"/>
<evidence type="ECO:0000256" key="6">
    <source>
        <dbReference type="ARBA" id="ARBA00023033"/>
    </source>
</evidence>
<evidence type="ECO:0000256" key="8">
    <source>
        <dbReference type="SAM" id="Phobius"/>
    </source>
</evidence>